<comment type="function">
    <text evidence="1">Assembles around the rod to form the L-ring and probably protects the motor/basal body from shearing forces during rotation.</text>
</comment>
<comment type="similarity">
    <text evidence="4">Belongs to the FlgH family.</text>
</comment>
<evidence type="ECO:0000256" key="3">
    <source>
        <dbReference type="ARBA" id="ARBA00004370"/>
    </source>
</evidence>
<comment type="caution">
    <text evidence="11">The sequence shown here is derived from an EMBL/GenBank/DDBJ whole genome shotgun (WGS) entry which is preliminary data.</text>
</comment>
<comment type="subcellular location">
    <subcellularLocation>
        <location evidence="2">Bacterial flagellum basal body</location>
    </subcellularLocation>
    <subcellularLocation>
        <location evidence="3">Membrane</location>
    </subcellularLocation>
</comment>
<evidence type="ECO:0000256" key="2">
    <source>
        <dbReference type="ARBA" id="ARBA00004117"/>
    </source>
</evidence>
<keyword evidence="11" id="KW-0966">Cell projection</keyword>
<evidence type="ECO:0000256" key="6">
    <source>
        <dbReference type="ARBA" id="ARBA00022729"/>
    </source>
</evidence>
<comment type="subunit">
    <text evidence="5">The basal body constitutes a major portion of the flagellar organelle and consists of four rings (L,P,S, and M) mounted on a central rod.</text>
</comment>
<dbReference type="PANTHER" id="PTHR34933:SF3">
    <property type="entry name" value="FLAGELLAR L-RING PROTEIN"/>
    <property type="match status" value="1"/>
</dbReference>
<protein>
    <submittedName>
        <fullName evidence="11">Flagellar basal body L-ring protein FlgH</fullName>
    </submittedName>
</protein>
<evidence type="ECO:0000256" key="7">
    <source>
        <dbReference type="ARBA" id="ARBA00023136"/>
    </source>
</evidence>
<sequence>MSDSSIVKGPTTMRTTVAPMIVEQPRNGSLFRLDSPMSSMYQDEAKPRYVGDTLKIDIAESMSGSSKLNTSAVRTNSAKSKGPGTSDSSLGGLLRNILNMDASISGEDNFSGTGKTDNTNSLKGKLAASVINVLPNGNLAVAGEKSIVFNGTANTLRFSGIVNPRDIKSGRIVSSEDVVDARLEQVGKGGVAETTSMTWLQRFLTDGMLVW</sequence>
<keyword evidence="9" id="KW-0998">Cell outer membrane</keyword>
<dbReference type="PRINTS" id="PR01008">
    <property type="entry name" value="FLGLRINGFLGH"/>
</dbReference>
<keyword evidence="12" id="KW-1185">Reference proteome</keyword>
<evidence type="ECO:0000256" key="4">
    <source>
        <dbReference type="ARBA" id="ARBA00006929"/>
    </source>
</evidence>
<evidence type="ECO:0000256" key="1">
    <source>
        <dbReference type="ARBA" id="ARBA00002591"/>
    </source>
</evidence>
<evidence type="ECO:0000256" key="9">
    <source>
        <dbReference type="ARBA" id="ARBA00023237"/>
    </source>
</evidence>
<dbReference type="Proteomes" id="UP001410394">
    <property type="component" value="Unassembled WGS sequence"/>
</dbReference>
<dbReference type="PANTHER" id="PTHR34933">
    <property type="entry name" value="FLAGELLAR L-RING PROTEIN"/>
    <property type="match status" value="1"/>
</dbReference>
<dbReference type="RefSeq" id="WP_345918278.1">
    <property type="nucleotide sequence ID" value="NZ_JBDIVE010000001.1"/>
</dbReference>
<dbReference type="EMBL" id="JBDIVE010000001">
    <property type="protein sequence ID" value="MEN3067513.1"/>
    <property type="molecule type" value="Genomic_DNA"/>
</dbReference>
<dbReference type="InterPro" id="IPR000527">
    <property type="entry name" value="Flag_Lring"/>
</dbReference>
<evidence type="ECO:0000256" key="8">
    <source>
        <dbReference type="ARBA" id="ARBA00023143"/>
    </source>
</evidence>
<name>A0ABU9YUX0_9RHOO</name>
<keyword evidence="8" id="KW-0975">Bacterial flagellum</keyword>
<keyword evidence="6" id="KW-0732">Signal</keyword>
<reference evidence="11 12" key="1">
    <citation type="journal article" date="2018" name="Int. J. Syst. Evol. Microbiol.">
        <title>Uliginosibacterium sediminicola sp. nov., isolated from freshwater sediment.</title>
        <authorList>
            <person name="Hwang W.M."/>
            <person name="Kim S.M."/>
            <person name="Kang K."/>
            <person name="Ahn T.Y."/>
        </authorList>
    </citation>
    <scope>NUCLEOTIDE SEQUENCE [LARGE SCALE GENOMIC DNA]</scope>
    <source>
        <strain evidence="11 12">M1-21</strain>
    </source>
</reference>
<dbReference type="Pfam" id="PF02107">
    <property type="entry name" value="FlgH"/>
    <property type="match status" value="1"/>
</dbReference>
<accession>A0ABU9YUX0</accession>
<keyword evidence="11" id="KW-0969">Cilium</keyword>
<proteinExistence type="inferred from homology"/>
<evidence type="ECO:0000313" key="12">
    <source>
        <dbReference type="Proteomes" id="UP001410394"/>
    </source>
</evidence>
<feature type="region of interest" description="Disordered" evidence="10">
    <location>
        <begin position="1"/>
        <end position="21"/>
    </location>
</feature>
<evidence type="ECO:0000256" key="5">
    <source>
        <dbReference type="ARBA" id="ARBA00011439"/>
    </source>
</evidence>
<feature type="region of interest" description="Disordered" evidence="10">
    <location>
        <begin position="65"/>
        <end position="91"/>
    </location>
</feature>
<gene>
    <name evidence="11" type="ORF">ABDB84_03415</name>
</gene>
<evidence type="ECO:0000313" key="11">
    <source>
        <dbReference type="EMBL" id="MEN3067513.1"/>
    </source>
</evidence>
<keyword evidence="11" id="KW-0282">Flagellum</keyword>
<keyword evidence="7" id="KW-0472">Membrane</keyword>
<feature type="compositionally biased region" description="Polar residues" evidence="10">
    <location>
        <begin position="65"/>
        <end position="89"/>
    </location>
</feature>
<evidence type="ECO:0000256" key="10">
    <source>
        <dbReference type="SAM" id="MobiDB-lite"/>
    </source>
</evidence>
<organism evidence="11 12">
    <name type="scientific">Uliginosibacterium sediminicola</name>
    <dbReference type="NCBI Taxonomy" id="2024550"/>
    <lineage>
        <taxon>Bacteria</taxon>
        <taxon>Pseudomonadati</taxon>
        <taxon>Pseudomonadota</taxon>
        <taxon>Betaproteobacteria</taxon>
        <taxon>Rhodocyclales</taxon>
        <taxon>Zoogloeaceae</taxon>
        <taxon>Uliginosibacterium</taxon>
    </lineage>
</organism>